<organism evidence="5 6">
    <name type="scientific">Enterocloster hominis</name>
    <name type="common">ex Hitch et al. 2024</name>
    <dbReference type="NCBI Taxonomy" id="1917870"/>
    <lineage>
        <taxon>Bacteria</taxon>
        <taxon>Bacillati</taxon>
        <taxon>Bacillota</taxon>
        <taxon>Clostridia</taxon>
        <taxon>Lachnospirales</taxon>
        <taxon>Lachnospiraceae</taxon>
        <taxon>Enterocloster</taxon>
    </lineage>
</organism>
<dbReference type="PANTHER" id="PTHR46796:SF13">
    <property type="entry name" value="HTH-TYPE TRANSCRIPTIONAL ACTIVATOR RHAS"/>
    <property type="match status" value="1"/>
</dbReference>
<comment type="caution">
    <text evidence="5">The sequence shown here is derived from an EMBL/GenBank/DDBJ whole genome shotgun (WGS) entry which is preliminary data.</text>
</comment>
<sequence length="293" mass="34438">MAYTRACLNLTKSEGKGIRFMIPAFDTRYRPLTSRPFLRDDSYTEYAPCPALRPYIACFWAMEGNGKGGAVRVIPDTCMDIIIEINHSRQTVKTRLCGLQDYSVFKPHRVTGDEVTSFAVRFYFWAARLFLDLDFRDLYNQVWDLELVQPGYTAGFDIFLYYRLAGERIAWMERFLLEKLKPDQYNPNLYNAIDYILKTKGNAAVKELCGHTCVGQRQMERLFQRDIGISMKRTASLVRYQNVWREIVGQKEFRIQDAVYRYGYSDQSHLLNEFRRFHGVWPDQARQSALEWV</sequence>
<proteinExistence type="predicted"/>
<dbReference type="SUPFAM" id="SSF46689">
    <property type="entry name" value="Homeodomain-like"/>
    <property type="match status" value="1"/>
</dbReference>
<dbReference type="InterPro" id="IPR009057">
    <property type="entry name" value="Homeodomain-like_sf"/>
</dbReference>
<dbReference type="EMBL" id="JBBMFM010000166">
    <property type="protein sequence ID" value="MEQ2428286.1"/>
    <property type="molecule type" value="Genomic_DNA"/>
</dbReference>
<dbReference type="SMART" id="SM00342">
    <property type="entry name" value="HTH_ARAC"/>
    <property type="match status" value="1"/>
</dbReference>
<dbReference type="Proteomes" id="UP001454086">
    <property type="component" value="Unassembled WGS sequence"/>
</dbReference>
<reference evidence="5 6" key="1">
    <citation type="submission" date="2024-03" db="EMBL/GenBank/DDBJ databases">
        <title>Human intestinal bacterial collection.</title>
        <authorList>
            <person name="Pauvert C."/>
            <person name="Hitch T.C.A."/>
            <person name="Clavel T."/>
        </authorList>
    </citation>
    <scope>NUCLEOTIDE SEQUENCE [LARGE SCALE GENOMIC DNA]</scope>
    <source>
        <strain evidence="5 6">CLA-SR-H021</strain>
    </source>
</reference>
<evidence type="ECO:0000256" key="2">
    <source>
        <dbReference type="ARBA" id="ARBA00023125"/>
    </source>
</evidence>
<evidence type="ECO:0000313" key="5">
    <source>
        <dbReference type="EMBL" id="MEQ2428286.1"/>
    </source>
</evidence>
<dbReference type="InterPro" id="IPR050204">
    <property type="entry name" value="AraC_XylS_family_regulators"/>
</dbReference>
<dbReference type="InterPro" id="IPR046532">
    <property type="entry name" value="DUF6597"/>
</dbReference>
<evidence type="ECO:0000313" key="6">
    <source>
        <dbReference type="Proteomes" id="UP001454086"/>
    </source>
</evidence>
<keyword evidence="2" id="KW-0238">DNA-binding</keyword>
<dbReference type="Pfam" id="PF20240">
    <property type="entry name" value="DUF6597"/>
    <property type="match status" value="1"/>
</dbReference>
<protein>
    <submittedName>
        <fullName evidence="5">Helix-turn-helix domain-containing protein</fullName>
    </submittedName>
</protein>
<evidence type="ECO:0000259" key="4">
    <source>
        <dbReference type="PROSITE" id="PS01124"/>
    </source>
</evidence>
<dbReference type="InterPro" id="IPR018060">
    <property type="entry name" value="HTH_AraC"/>
</dbReference>
<dbReference type="Gene3D" id="1.10.10.60">
    <property type="entry name" value="Homeodomain-like"/>
    <property type="match status" value="1"/>
</dbReference>
<dbReference type="Pfam" id="PF12833">
    <property type="entry name" value="HTH_18"/>
    <property type="match status" value="1"/>
</dbReference>
<keyword evidence="1" id="KW-0805">Transcription regulation</keyword>
<accession>A0ABV1DD28</accession>
<evidence type="ECO:0000256" key="3">
    <source>
        <dbReference type="ARBA" id="ARBA00023163"/>
    </source>
</evidence>
<keyword evidence="6" id="KW-1185">Reference proteome</keyword>
<dbReference type="PANTHER" id="PTHR46796">
    <property type="entry name" value="HTH-TYPE TRANSCRIPTIONAL ACTIVATOR RHAS-RELATED"/>
    <property type="match status" value="1"/>
</dbReference>
<gene>
    <name evidence="5" type="ORF">WMQ36_25340</name>
</gene>
<evidence type="ECO:0000256" key="1">
    <source>
        <dbReference type="ARBA" id="ARBA00023015"/>
    </source>
</evidence>
<name>A0ABV1DD28_9FIRM</name>
<feature type="domain" description="HTH araC/xylS-type" evidence="4">
    <location>
        <begin position="187"/>
        <end position="288"/>
    </location>
</feature>
<dbReference type="PROSITE" id="PS01124">
    <property type="entry name" value="HTH_ARAC_FAMILY_2"/>
    <property type="match status" value="1"/>
</dbReference>
<keyword evidence="3" id="KW-0804">Transcription</keyword>